<accession>A0D0Z8</accession>
<evidence type="ECO:0000313" key="2">
    <source>
        <dbReference type="EMBL" id="CAK76715.1"/>
    </source>
</evidence>
<keyword evidence="1" id="KW-0472">Membrane</keyword>
<dbReference type="Proteomes" id="UP000000600">
    <property type="component" value="Unassembled WGS sequence"/>
</dbReference>
<dbReference type="RefSeq" id="XP_001444112.1">
    <property type="nucleotide sequence ID" value="XM_001444075.1"/>
</dbReference>
<protein>
    <recommendedName>
        <fullName evidence="4">THH1/TOM1/TOM3 domain-containing protein</fullName>
    </recommendedName>
</protein>
<dbReference type="KEGG" id="ptm:GSPATT00012267001"/>
<feature type="transmembrane region" description="Helical" evidence="1">
    <location>
        <begin position="243"/>
        <end position="266"/>
    </location>
</feature>
<name>A0D0Z8_PARTE</name>
<dbReference type="eggNOG" id="ENOG502SYUM">
    <property type="taxonomic scope" value="Eukaryota"/>
</dbReference>
<dbReference type="OrthoDB" id="299261at2759"/>
<dbReference type="GeneID" id="5029896"/>
<dbReference type="InParanoid" id="A0D0Z8"/>
<feature type="transmembrane region" description="Helical" evidence="1">
    <location>
        <begin position="189"/>
        <end position="213"/>
    </location>
</feature>
<keyword evidence="1" id="KW-1133">Transmembrane helix</keyword>
<feature type="transmembrane region" description="Helical" evidence="1">
    <location>
        <begin position="148"/>
        <end position="168"/>
    </location>
</feature>
<dbReference type="OMA" id="YKMTYSK"/>
<sequence length="308" mass="35643">MLQIQQLCEDSGLSCGRGIFIGIYAGLIFCISIYCLIKLYGFMGRISYDLIPLTTCAIQSSLHFINDIFLVTNSLQIVIIYFCLQTFILISQSFFHLYYKMTYSKEEFQEYRLKQKYSLITFYILFTSIIIFYLIQIDDSNCSAYFDVGLALQFIIILFSVVISILYGQKLKQEMNKHEQTNVTKIANYQTTAVQIVLTTSAILEFIMSILSLTTFKDLFCNLPLNNLNDLDNNEGFTSGENVYLTFFSLIEMTPCILVPIIFYYLPQIPQQQNQQHEFNLNDSLIQQSARQSMDFSNLINMSIELKQ</sequence>
<gene>
    <name evidence="2" type="ORF">GSPATT00012267001</name>
</gene>
<dbReference type="EMBL" id="CT868241">
    <property type="protein sequence ID" value="CAK76715.1"/>
    <property type="molecule type" value="Genomic_DNA"/>
</dbReference>
<keyword evidence="3" id="KW-1185">Reference proteome</keyword>
<proteinExistence type="predicted"/>
<feature type="transmembrane region" description="Helical" evidence="1">
    <location>
        <begin position="19"/>
        <end position="37"/>
    </location>
</feature>
<organism evidence="2 3">
    <name type="scientific">Paramecium tetraurelia</name>
    <dbReference type="NCBI Taxonomy" id="5888"/>
    <lineage>
        <taxon>Eukaryota</taxon>
        <taxon>Sar</taxon>
        <taxon>Alveolata</taxon>
        <taxon>Ciliophora</taxon>
        <taxon>Intramacronucleata</taxon>
        <taxon>Oligohymenophorea</taxon>
        <taxon>Peniculida</taxon>
        <taxon>Parameciidae</taxon>
        <taxon>Paramecium</taxon>
    </lineage>
</organism>
<feature type="transmembrane region" description="Helical" evidence="1">
    <location>
        <begin position="77"/>
        <end position="99"/>
    </location>
</feature>
<evidence type="ECO:0008006" key="4">
    <source>
        <dbReference type="Google" id="ProtNLM"/>
    </source>
</evidence>
<dbReference type="HOGENOM" id="CLU_916627_0_0_1"/>
<reference evidence="2 3" key="1">
    <citation type="journal article" date="2006" name="Nature">
        <title>Global trends of whole-genome duplications revealed by the ciliate Paramecium tetraurelia.</title>
        <authorList>
            <consortium name="Genoscope"/>
            <person name="Aury J.-M."/>
            <person name="Jaillon O."/>
            <person name="Duret L."/>
            <person name="Noel B."/>
            <person name="Jubin C."/>
            <person name="Porcel B.M."/>
            <person name="Segurens B."/>
            <person name="Daubin V."/>
            <person name="Anthouard V."/>
            <person name="Aiach N."/>
            <person name="Arnaiz O."/>
            <person name="Billaut A."/>
            <person name="Beisson J."/>
            <person name="Blanc I."/>
            <person name="Bouhouche K."/>
            <person name="Camara F."/>
            <person name="Duharcourt S."/>
            <person name="Guigo R."/>
            <person name="Gogendeau D."/>
            <person name="Katinka M."/>
            <person name="Keller A.-M."/>
            <person name="Kissmehl R."/>
            <person name="Klotz C."/>
            <person name="Koll F."/>
            <person name="Le Moue A."/>
            <person name="Lepere C."/>
            <person name="Malinsky S."/>
            <person name="Nowacki M."/>
            <person name="Nowak J.K."/>
            <person name="Plattner H."/>
            <person name="Poulain J."/>
            <person name="Ruiz F."/>
            <person name="Serrano V."/>
            <person name="Zagulski M."/>
            <person name="Dessen P."/>
            <person name="Betermier M."/>
            <person name="Weissenbach J."/>
            <person name="Scarpelli C."/>
            <person name="Schachter V."/>
            <person name="Sperling L."/>
            <person name="Meyer E."/>
            <person name="Cohen J."/>
            <person name="Wincker P."/>
        </authorList>
    </citation>
    <scope>NUCLEOTIDE SEQUENCE [LARGE SCALE GENOMIC DNA]</scope>
    <source>
        <strain evidence="2 3">Stock d4-2</strain>
    </source>
</reference>
<feature type="transmembrane region" description="Helical" evidence="1">
    <location>
        <begin position="119"/>
        <end position="136"/>
    </location>
</feature>
<dbReference type="AlphaFoldDB" id="A0D0Z8"/>
<keyword evidence="1" id="KW-0812">Transmembrane</keyword>
<evidence type="ECO:0000256" key="1">
    <source>
        <dbReference type="SAM" id="Phobius"/>
    </source>
</evidence>
<evidence type="ECO:0000313" key="3">
    <source>
        <dbReference type="Proteomes" id="UP000000600"/>
    </source>
</evidence>